<evidence type="ECO:0000313" key="9">
    <source>
        <dbReference type="EMBL" id="VYU08802.1"/>
    </source>
</evidence>
<protein>
    <submittedName>
        <fullName evidence="9">Fused nickel transport protein NikMN</fullName>
    </submittedName>
</protein>
<keyword evidence="5 7" id="KW-1133">Transmembrane helix</keyword>
<feature type="transmembrane region" description="Helical" evidence="7">
    <location>
        <begin position="150"/>
        <end position="176"/>
    </location>
</feature>
<evidence type="ECO:0000259" key="8">
    <source>
        <dbReference type="Pfam" id="PF13190"/>
    </source>
</evidence>
<proteinExistence type="predicted"/>
<dbReference type="RefSeq" id="WP_156530857.1">
    <property type="nucleotide sequence ID" value="NZ_CACRUE010000026.1"/>
</dbReference>
<organism evidence="9">
    <name type="scientific">Intestinibacter bartlettii</name>
    <dbReference type="NCBI Taxonomy" id="261299"/>
    <lineage>
        <taxon>Bacteria</taxon>
        <taxon>Bacillati</taxon>
        <taxon>Bacillota</taxon>
        <taxon>Clostridia</taxon>
        <taxon>Peptostreptococcales</taxon>
        <taxon>Peptostreptococcaceae</taxon>
        <taxon>Intestinibacter</taxon>
    </lineage>
</organism>
<feature type="transmembrane region" description="Helical" evidence="7">
    <location>
        <begin position="196"/>
        <end position="216"/>
    </location>
</feature>
<keyword evidence="4 7" id="KW-0812">Transmembrane</keyword>
<feature type="transmembrane region" description="Helical" evidence="7">
    <location>
        <begin position="237"/>
        <end position="257"/>
    </location>
</feature>
<feature type="transmembrane region" description="Helical" evidence="7">
    <location>
        <begin position="115"/>
        <end position="138"/>
    </location>
</feature>
<accession>A0A6N3BYD3</accession>
<evidence type="ECO:0000256" key="5">
    <source>
        <dbReference type="ARBA" id="ARBA00022989"/>
    </source>
</evidence>
<dbReference type="Pfam" id="PF13190">
    <property type="entry name" value="PDGLE"/>
    <property type="match status" value="1"/>
</dbReference>
<dbReference type="PANTHER" id="PTHR34229:SF1">
    <property type="entry name" value="METAL TRANSPORT PROTEIN HI_1621-RELATED"/>
    <property type="match status" value="1"/>
</dbReference>
<keyword evidence="6 7" id="KW-0472">Membrane</keyword>
<evidence type="ECO:0000256" key="7">
    <source>
        <dbReference type="SAM" id="Phobius"/>
    </source>
</evidence>
<keyword evidence="3" id="KW-1003">Cell membrane</keyword>
<evidence type="ECO:0000256" key="4">
    <source>
        <dbReference type="ARBA" id="ARBA00022692"/>
    </source>
</evidence>
<dbReference type="EMBL" id="CACRUE010000026">
    <property type="protein sequence ID" value="VYU08802.1"/>
    <property type="molecule type" value="Genomic_DNA"/>
</dbReference>
<dbReference type="Pfam" id="PF01891">
    <property type="entry name" value="CbiM"/>
    <property type="match status" value="1"/>
</dbReference>
<reference evidence="9" key="1">
    <citation type="submission" date="2019-11" db="EMBL/GenBank/DDBJ databases">
        <authorList>
            <person name="Feng L."/>
        </authorList>
    </citation>
    <scope>NUCLEOTIDE SEQUENCE</scope>
    <source>
        <strain evidence="9">IbartlettiiLFYP30</strain>
    </source>
</reference>
<sequence length="349" mass="35888">MHMADALLSPAVGGVMWVAAAGTLAYSATKLSKGDSDDLNSPKSVSFDKKIPLMGVLGAFVFASQMINFTIPGTGSSGHIGGGILLASLLGPEAGFLTIASVLVIQCLFFADGGLLALGCNMINMGFFACFIGFPFIYKKILKSGFTPTKIMIASIVSVVISLQLGAFGVVCETMLSGVTELPFSTFVVLMQPIHLAIGLVEGVLTGCVLIFIYNAKPELLVGYDGSTVKENVSVKKVALVLVVVAALIGGGLSLFASANPDGLEWSIQKVTGSTELDRSSGVSDALGSVQESTAFLPDYAFKSDSENTAGTTVSGIVGSAITLGLAALIGFGASKVKNSSNHNSKKHA</sequence>
<evidence type="ECO:0000256" key="1">
    <source>
        <dbReference type="ARBA" id="ARBA00004651"/>
    </source>
</evidence>
<feature type="transmembrane region" description="Helical" evidence="7">
    <location>
        <begin position="314"/>
        <end position="334"/>
    </location>
</feature>
<keyword evidence="2" id="KW-0813">Transport</keyword>
<dbReference type="AlphaFoldDB" id="A0A6N3BYD3"/>
<dbReference type="PANTHER" id="PTHR34229">
    <property type="entry name" value="METAL TRANSPORT PROTEIN HI_1621-RELATED"/>
    <property type="match status" value="1"/>
</dbReference>
<evidence type="ECO:0000256" key="2">
    <source>
        <dbReference type="ARBA" id="ARBA00022448"/>
    </source>
</evidence>
<dbReference type="InterPro" id="IPR002751">
    <property type="entry name" value="CbiM/NikMN"/>
</dbReference>
<dbReference type="Gene3D" id="1.10.1760.20">
    <property type="match status" value="1"/>
</dbReference>
<dbReference type="InterPro" id="IPR025937">
    <property type="entry name" value="PDGLE_dom"/>
</dbReference>
<feature type="domain" description="PDGLE" evidence="8">
    <location>
        <begin position="236"/>
        <end position="332"/>
    </location>
</feature>
<comment type="subcellular location">
    <subcellularLocation>
        <location evidence="1">Cell membrane</location>
        <topology evidence="1">Multi-pass membrane protein</topology>
    </subcellularLocation>
</comment>
<evidence type="ECO:0000256" key="6">
    <source>
        <dbReference type="ARBA" id="ARBA00023136"/>
    </source>
</evidence>
<dbReference type="GO" id="GO:0000041">
    <property type="term" value="P:transition metal ion transport"/>
    <property type="evidence" value="ECO:0007669"/>
    <property type="project" value="InterPro"/>
</dbReference>
<gene>
    <name evidence="9" type="primary">nikMN</name>
    <name evidence="9" type="ORF">IBLFYP30_01706</name>
</gene>
<feature type="transmembrane region" description="Helical" evidence="7">
    <location>
        <begin position="83"/>
        <end position="109"/>
    </location>
</feature>
<evidence type="ECO:0000256" key="3">
    <source>
        <dbReference type="ARBA" id="ARBA00022475"/>
    </source>
</evidence>
<feature type="transmembrane region" description="Helical" evidence="7">
    <location>
        <begin position="51"/>
        <end position="71"/>
    </location>
</feature>
<dbReference type="GO" id="GO:0005886">
    <property type="term" value="C:plasma membrane"/>
    <property type="evidence" value="ECO:0007669"/>
    <property type="project" value="UniProtKB-SubCell"/>
</dbReference>
<name>A0A6N3BYD3_9FIRM</name>